<evidence type="ECO:0000256" key="3">
    <source>
        <dbReference type="ARBA" id="ARBA00022475"/>
    </source>
</evidence>
<evidence type="ECO:0000256" key="7">
    <source>
        <dbReference type="SAM" id="Phobius"/>
    </source>
</evidence>
<keyword evidence="3" id="KW-1003">Cell membrane</keyword>
<feature type="transmembrane region" description="Helical" evidence="7">
    <location>
        <begin position="7"/>
        <end position="28"/>
    </location>
</feature>
<keyword evidence="5 7" id="KW-1133">Transmembrane helix</keyword>
<evidence type="ECO:0000256" key="6">
    <source>
        <dbReference type="ARBA" id="ARBA00023136"/>
    </source>
</evidence>
<dbReference type="PANTHER" id="PTHR34229:SF1">
    <property type="entry name" value="METAL TRANSPORT PROTEIN HI_1621-RELATED"/>
    <property type="match status" value="1"/>
</dbReference>
<feature type="transmembrane region" description="Helical" evidence="7">
    <location>
        <begin position="141"/>
        <end position="162"/>
    </location>
</feature>
<evidence type="ECO:0000256" key="1">
    <source>
        <dbReference type="ARBA" id="ARBA00004651"/>
    </source>
</evidence>
<feature type="transmembrane region" description="Helical" evidence="7">
    <location>
        <begin position="40"/>
        <end position="60"/>
    </location>
</feature>
<dbReference type="PANTHER" id="PTHR34229">
    <property type="entry name" value="METAL TRANSPORT PROTEIN HI_1621-RELATED"/>
    <property type="match status" value="1"/>
</dbReference>
<keyword evidence="9" id="KW-1185">Reference proteome</keyword>
<keyword evidence="6 7" id="KW-0472">Membrane</keyword>
<dbReference type="InterPro" id="IPR002751">
    <property type="entry name" value="CbiM/NikMN"/>
</dbReference>
<protein>
    <submittedName>
        <fullName evidence="8">Cobalt transporter CbiM</fullName>
    </submittedName>
</protein>
<keyword evidence="2" id="KW-0813">Transport</keyword>
<evidence type="ECO:0000313" key="8">
    <source>
        <dbReference type="EMBL" id="MDR7664881.1"/>
    </source>
</evidence>
<sequence length="224" mass="23755">MHIPDSFIPLTQAIVYWLIALPFIIMSMKWAKNELDEMKVPVLAALAAGIFAIQAMNIPIGMGTSGHMVGATLVAIVFGSPWAGVLVLTLVLLVQGFAFGDGGITTMGANILNMGIISGFVGYYTYVALRKSTGTSIAAFGGAWLGLFISAIVCAIQIWIAGTFPLVPGLIAMGTYHLIIGFIGEGLITAIVITAIAKSRPDLLEDSFTARPDRLKKETKETHA</sequence>
<evidence type="ECO:0000313" key="9">
    <source>
        <dbReference type="Proteomes" id="UP001246244"/>
    </source>
</evidence>
<dbReference type="Pfam" id="PF01891">
    <property type="entry name" value="CbiM"/>
    <property type="match status" value="1"/>
</dbReference>
<feature type="transmembrane region" description="Helical" evidence="7">
    <location>
        <begin position="174"/>
        <end position="197"/>
    </location>
</feature>
<gene>
    <name evidence="8" type="primary">cbiM</name>
    <name evidence="8" type="ORF">RG963_03575</name>
</gene>
<feature type="transmembrane region" description="Helical" evidence="7">
    <location>
        <begin position="111"/>
        <end position="129"/>
    </location>
</feature>
<dbReference type="Proteomes" id="UP001246244">
    <property type="component" value="Unassembled WGS sequence"/>
</dbReference>
<name>A0ABU2CYR6_9EURY</name>
<reference evidence="9" key="1">
    <citation type="submission" date="2023-07" db="EMBL/GenBank/DDBJ databases">
        <title>Whole-genome sequencing of a new Methanosarcina sp. Z-7115.</title>
        <authorList>
            <person name="Zhilina T.N."/>
            <person name="Merkel A.Y."/>
        </authorList>
    </citation>
    <scope>NUCLEOTIDE SEQUENCE [LARGE SCALE GENOMIC DNA]</scope>
    <source>
        <strain evidence="9">Z-7115</strain>
    </source>
</reference>
<accession>A0ABU2CYR6</accession>
<dbReference type="Gene3D" id="1.10.1760.20">
    <property type="match status" value="1"/>
</dbReference>
<proteinExistence type="predicted"/>
<evidence type="ECO:0000256" key="5">
    <source>
        <dbReference type="ARBA" id="ARBA00022989"/>
    </source>
</evidence>
<dbReference type="EMBL" id="JAVKPK010000010">
    <property type="protein sequence ID" value="MDR7664881.1"/>
    <property type="molecule type" value="Genomic_DNA"/>
</dbReference>
<evidence type="ECO:0000256" key="4">
    <source>
        <dbReference type="ARBA" id="ARBA00022692"/>
    </source>
</evidence>
<evidence type="ECO:0000256" key="2">
    <source>
        <dbReference type="ARBA" id="ARBA00022448"/>
    </source>
</evidence>
<comment type="caution">
    <text evidence="8">The sequence shown here is derived from an EMBL/GenBank/DDBJ whole genome shotgun (WGS) entry which is preliminary data.</text>
</comment>
<keyword evidence="4 7" id="KW-0812">Transmembrane</keyword>
<organism evidence="8 9">
    <name type="scientific">Methanosarcina baikalica</name>
    <dbReference type="NCBI Taxonomy" id="3073890"/>
    <lineage>
        <taxon>Archaea</taxon>
        <taxon>Methanobacteriati</taxon>
        <taxon>Methanobacteriota</taxon>
        <taxon>Stenosarchaea group</taxon>
        <taxon>Methanomicrobia</taxon>
        <taxon>Methanosarcinales</taxon>
        <taxon>Methanosarcinaceae</taxon>
        <taxon>Methanosarcina</taxon>
    </lineage>
</organism>
<feature type="transmembrane region" description="Helical" evidence="7">
    <location>
        <begin position="72"/>
        <end position="99"/>
    </location>
</feature>
<dbReference type="RefSeq" id="WP_310574907.1">
    <property type="nucleotide sequence ID" value="NZ_JAVKPK010000010.1"/>
</dbReference>
<dbReference type="NCBIfam" id="NF004902">
    <property type="entry name" value="PRK06265.1-1"/>
    <property type="match status" value="1"/>
</dbReference>
<comment type="subcellular location">
    <subcellularLocation>
        <location evidence="1">Cell membrane</location>
        <topology evidence="1">Multi-pass membrane protein</topology>
    </subcellularLocation>
</comment>